<dbReference type="PANTHER" id="PTHR30576:SF0">
    <property type="entry name" value="UNDECAPRENYL-PHOSPHATE N-ACETYLGALACTOSAMINYL 1-PHOSPHATE TRANSFERASE-RELATED"/>
    <property type="match status" value="1"/>
</dbReference>
<feature type="transmembrane region" description="Helical" evidence="7">
    <location>
        <begin position="89"/>
        <end position="107"/>
    </location>
</feature>
<protein>
    <submittedName>
        <fullName evidence="9">Sugar transferase</fullName>
    </submittedName>
</protein>
<dbReference type="PANTHER" id="PTHR30576">
    <property type="entry name" value="COLANIC BIOSYNTHESIS UDP-GLUCOSE LIPID CARRIER TRANSFERASE"/>
    <property type="match status" value="1"/>
</dbReference>
<comment type="caution">
    <text evidence="9">The sequence shown here is derived from an EMBL/GenBank/DDBJ whole genome shotgun (WGS) entry which is preliminary data.</text>
</comment>
<dbReference type="NCBIfam" id="TIGR03025">
    <property type="entry name" value="EPS_sugtrans"/>
    <property type="match status" value="1"/>
</dbReference>
<feature type="transmembrane region" description="Helical" evidence="7">
    <location>
        <begin position="113"/>
        <end position="132"/>
    </location>
</feature>
<dbReference type="GO" id="GO:0016780">
    <property type="term" value="F:phosphotransferase activity, for other substituted phosphate groups"/>
    <property type="evidence" value="ECO:0007669"/>
    <property type="project" value="TreeGrafter"/>
</dbReference>
<evidence type="ECO:0000256" key="5">
    <source>
        <dbReference type="ARBA" id="ARBA00022989"/>
    </source>
</evidence>
<evidence type="ECO:0000256" key="1">
    <source>
        <dbReference type="ARBA" id="ARBA00004141"/>
    </source>
</evidence>
<organism evidence="9 10">
    <name type="scientific">Candidatus Jettenia ecosi</name>
    <dbReference type="NCBI Taxonomy" id="2494326"/>
    <lineage>
        <taxon>Bacteria</taxon>
        <taxon>Pseudomonadati</taxon>
        <taxon>Planctomycetota</taxon>
        <taxon>Candidatus Brocadiia</taxon>
        <taxon>Candidatus Brocadiales</taxon>
        <taxon>Candidatus Brocadiaceae</taxon>
        <taxon>Candidatus Jettenia</taxon>
    </lineage>
</organism>
<dbReference type="InterPro" id="IPR017473">
    <property type="entry name" value="Undecaprenyl-P_gluc_Ptfrase"/>
</dbReference>
<dbReference type="InterPro" id="IPR017475">
    <property type="entry name" value="EPS_sugar_tfrase"/>
</dbReference>
<evidence type="ECO:0000313" key="10">
    <source>
        <dbReference type="Proteomes" id="UP000319783"/>
    </source>
</evidence>
<reference evidence="9 10" key="1">
    <citation type="submission" date="2019-04" db="EMBL/GenBank/DDBJ databases">
        <title>Genome of a novel bacterium Candidatus Jettenia ecosi reconstructed from metagenome of an anammox bioreactor.</title>
        <authorList>
            <person name="Mardanov A.V."/>
            <person name="Beletsky A.V."/>
            <person name="Ravin N.V."/>
            <person name="Botchkova E.A."/>
            <person name="Litti Y.V."/>
            <person name="Nozhevnikova A.N."/>
        </authorList>
    </citation>
    <scope>NUCLEOTIDE SEQUENCE [LARGE SCALE GENOMIC DNA]</scope>
    <source>
        <strain evidence="9">J2</strain>
    </source>
</reference>
<evidence type="ECO:0000256" key="6">
    <source>
        <dbReference type="ARBA" id="ARBA00023136"/>
    </source>
</evidence>
<gene>
    <name evidence="9" type="ORF">JETT_2980</name>
</gene>
<keyword evidence="6 7" id="KW-0472">Membrane</keyword>
<proteinExistence type="inferred from homology"/>
<comment type="subcellular location">
    <subcellularLocation>
        <location evidence="1">Membrane</location>
        <topology evidence="1">Multi-pass membrane protein</topology>
    </subcellularLocation>
</comment>
<feature type="transmembrane region" description="Helical" evidence="7">
    <location>
        <begin position="282"/>
        <end position="306"/>
    </location>
</feature>
<evidence type="ECO:0000259" key="8">
    <source>
        <dbReference type="Pfam" id="PF02397"/>
    </source>
</evidence>
<keyword evidence="5 7" id="KW-1133">Transmembrane helix</keyword>
<accession>A0A533QDK2</accession>
<evidence type="ECO:0000256" key="7">
    <source>
        <dbReference type="SAM" id="Phobius"/>
    </source>
</evidence>
<dbReference type="InterPro" id="IPR003362">
    <property type="entry name" value="Bact_transf"/>
</dbReference>
<evidence type="ECO:0000313" key="9">
    <source>
        <dbReference type="EMBL" id="TLD40751.1"/>
    </source>
</evidence>
<dbReference type="Proteomes" id="UP000319783">
    <property type="component" value="Unassembled WGS sequence"/>
</dbReference>
<name>A0A533QDK2_9BACT</name>
<dbReference type="Gene3D" id="3.40.50.720">
    <property type="entry name" value="NAD(P)-binding Rossmann-like Domain"/>
    <property type="match status" value="1"/>
</dbReference>
<feature type="transmembrane region" description="Helical" evidence="7">
    <location>
        <begin position="50"/>
        <end position="68"/>
    </location>
</feature>
<feature type="domain" description="Bacterial sugar transferase" evidence="8">
    <location>
        <begin position="280"/>
        <end position="459"/>
    </location>
</feature>
<dbReference type="AlphaFoldDB" id="A0A533QDK2"/>
<evidence type="ECO:0000256" key="2">
    <source>
        <dbReference type="ARBA" id="ARBA00006464"/>
    </source>
</evidence>
<dbReference type="EMBL" id="SULG01000082">
    <property type="protein sequence ID" value="TLD40751.1"/>
    <property type="molecule type" value="Genomic_DNA"/>
</dbReference>
<keyword evidence="4 7" id="KW-0812">Transmembrane</keyword>
<dbReference type="SUPFAM" id="SSF51735">
    <property type="entry name" value="NAD(P)-binding Rossmann-fold domains"/>
    <property type="match status" value="1"/>
</dbReference>
<evidence type="ECO:0000256" key="3">
    <source>
        <dbReference type="ARBA" id="ARBA00022679"/>
    </source>
</evidence>
<keyword evidence="3 9" id="KW-0808">Transferase</keyword>
<feature type="transmembrane region" description="Helical" evidence="7">
    <location>
        <begin position="12"/>
        <end position="30"/>
    </location>
</feature>
<dbReference type="GO" id="GO:0016020">
    <property type="term" value="C:membrane"/>
    <property type="evidence" value="ECO:0007669"/>
    <property type="project" value="UniProtKB-SubCell"/>
</dbReference>
<dbReference type="InterPro" id="IPR036291">
    <property type="entry name" value="NAD(P)-bd_dom_sf"/>
</dbReference>
<dbReference type="Pfam" id="PF13727">
    <property type="entry name" value="CoA_binding_3"/>
    <property type="match status" value="1"/>
</dbReference>
<dbReference type="Pfam" id="PF02397">
    <property type="entry name" value="Bac_transf"/>
    <property type="match status" value="1"/>
</dbReference>
<dbReference type="NCBIfam" id="TIGR03023">
    <property type="entry name" value="WcaJ_sugtrans"/>
    <property type="match status" value="1"/>
</dbReference>
<evidence type="ECO:0000256" key="4">
    <source>
        <dbReference type="ARBA" id="ARBA00022692"/>
    </source>
</evidence>
<sequence>MLKKHSKFFESLLLLLDWLIISLSWVLSYYLRFYSGIVPVYKGIPPLKSYLTLLIFMIPLWGVVFKMFGLYRPRRISTKISEVIDISKSSTFATLIIISLTFLFRQYEFSRLTFFYFWLINTVFLSLTRIMFREFLRFLRRQGYNLRYALIISTEKLGQDLVNKLKKHPELGIRISGFLTHDMDSVGNKIQGIPVLGKYSDARALISKHKIDIVFVALPFSVHHQLKEVLDWIGDEMVSIMVLPDISDFVTLRGSVSEFEGMPLISLRDTPLYGWNIIVKRLLDIIFASLILTFASPLMFVIAVMVKLTSGGPVLFKQERVGMDGKTFHMLKFRTMLINAEQVTGPVWTKEDDPRRTRIGKLLRMTSLDELPQFFNVLKGDMSIVGPRPERPVFIESFKGTIPKYMLRHKMKAGITGWAQVSGLRGNTSLEKRIEYDLYYIENWSLNFDLKIIWLTLLNGFIDKHAY</sequence>
<comment type="similarity">
    <text evidence="2">Belongs to the bacterial sugar transferase family.</text>
</comment>